<evidence type="ECO:0000256" key="1">
    <source>
        <dbReference type="RuleBase" id="RU366020"/>
    </source>
</evidence>
<comment type="cofactor">
    <cofactor evidence="1">
        <name>Mn(2+)</name>
        <dbReference type="ChEBI" id="CHEBI:29035"/>
    </cofactor>
</comment>
<comment type="catalytic activity">
    <reaction evidence="1">
        <text>O-phospho-L-threonyl-[protein] + H2O = L-threonyl-[protein] + phosphate</text>
        <dbReference type="Rhea" id="RHEA:47004"/>
        <dbReference type="Rhea" id="RHEA-COMP:11060"/>
        <dbReference type="Rhea" id="RHEA-COMP:11605"/>
        <dbReference type="ChEBI" id="CHEBI:15377"/>
        <dbReference type="ChEBI" id="CHEBI:30013"/>
        <dbReference type="ChEBI" id="CHEBI:43474"/>
        <dbReference type="ChEBI" id="CHEBI:61977"/>
        <dbReference type="EC" id="3.1.3.16"/>
    </reaction>
</comment>
<feature type="domain" description="PPM-type phosphatase" evidence="3">
    <location>
        <begin position="106"/>
        <end position="375"/>
    </location>
</feature>
<dbReference type="SMART" id="SM00331">
    <property type="entry name" value="PP2C_SIG"/>
    <property type="match status" value="1"/>
</dbReference>
<keyword evidence="1" id="KW-0378">Hydrolase</keyword>
<keyword evidence="1" id="KW-0479">Metal-binding</keyword>
<keyword evidence="1" id="KW-0464">Manganese</keyword>
<dbReference type="GO" id="GO:1904775">
    <property type="term" value="P:positive regulation of ubiquinone biosynthetic process"/>
    <property type="evidence" value="ECO:0007669"/>
    <property type="project" value="EnsemblFungi"/>
</dbReference>
<dbReference type="SMART" id="SM00332">
    <property type="entry name" value="PP2Cc"/>
    <property type="match status" value="1"/>
</dbReference>
<evidence type="ECO:0000313" key="4">
    <source>
        <dbReference type="EMBL" id="ODQ80138.1"/>
    </source>
</evidence>
<dbReference type="Gene3D" id="3.60.40.10">
    <property type="entry name" value="PPM-type phosphatase domain"/>
    <property type="match status" value="1"/>
</dbReference>
<dbReference type="PANTHER" id="PTHR12320:SF1">
    <property type="entry name" value="PROTEIN PHOSPHATASE PTC7 HOMOLOG"/>
    <property type="match status" value="1"/>
</dbReference>
<gene>
    <name evidence="4" type="ORF">BABINDRAFT_166509</name>
</gene>
<feature type="chain" id="PRO_5009134400" description="Protein phosphatase" evidence="2">
    <location>
        <begin position="22"/>
        <end position="376"/>
    </location>
</feature>
<organism evidence="4 5">
    <name type="scientific">Babjeviella inositovora NRRL Y-12698</name>
    <dbReference type="NCBI Taxonomy" id="984486"/>
    <lineage>
        <taxon>Eukaryota</taxon>
        <taxon>Fungi</taxon>
        <taxon>Dikarya</taxon>
        <taxon>Ascomycota</taxon>
        <taxon>Saccharomycotina</taxon>
        <taxon>Pichiomycetes</taxon>
        <taxon>Serinales incertae sedis</taxon>
        <taxon>Babjeviella</taxon>
    </lineage>
</organism>
<dbReference type="InterPro" id="IPR039123">
    <property type="entry name" value="PPTC7"/>
</dbReference>
<dbReference type="Proteomes" id="UP000094336">
    <property type="component" value="Unassembled WGS sequence"/>
</dbReference>
<dbReference type="FunFam" id="3.60.40.10:FF:000093">
    <property type="entry name" value="Type 2C protein Phosphatase"/>
    <property type="match status" value="1"/>
</dbReference>
<evidence type="ECO:0000256" key="2">
    <source>
        <dbReference type="SAM" id="SignalP"/>
    </source>
</evidence>
<dbReference type="EMBL" id="KV454430">
    <property type="protein sequence ID" value="ODQ80138.1"/>
    <property type="molecule type" value="Genomic_DNA"/>
</dbReference>
<sequence length="376" mass="42246">MLSRRIKYLLILILIMLVASSIRKNAIGRSLNFTRSSKTLLSLKLLAYQPTQNYAILRLNTAKRYFSSSANPAESGSLVQYKVSVAFQPKDRENLENKFVKSKKQKYAEAHKLYQGEEEGLSETGEDNYFVSIKDDSHLAMGVADGVGGWSELGFDSSAISRELCQAMSRLYAGNQMLTPKQLLSLAYQEIQQSSKVEIGGTTACLGTVNPEGLLKVANLGDSWCGVFRNYKCIEQTEFQTHGFNTPFQLAKIPDEFLKKAQRQGKKYIMDTPKSADEYEFQLQSGDFVMFATDGVTDNIDVSDMEIFLKDHAEKLLHKNEQEMHQVTSKFVTEVVKLSKDVNYPSVFAQELSRLSGQKYLGGKEDDITVLLVKVQ</sequence>
<dbReference type="AlphaFoldDB" id="A0A1E3QR75"/>
<dbReference type="STRING" id="984486.A0A1E3QR75"/>
<keyword evidence="2" id="KW-0732">Signal</keyword>
<dbReference type="GO" id="GO:0005635">
    <property type="term" value="C:nuclear envelope"/>
    <property type="evidence" value="ECO:0007669"/>
    <property type="project" value="EnsemblFungi"/>
</dbReference>
<comment type="cofactor">
    <cofactor evidence="1">
        <name>Mg(2+)</name>
        <dbReference type="ChEBI" id="CHEBI:18420"/>
    </cofactor>
</comment>
<dbReference type="InterPro" id="IPR036457">
    <property type="entry name" value="PPM-type-like_dom_sf"/>
</dbReference>
<dbReference type="InterPro" id="IPR001932">
    <property type="entry name" value="PPM-type_phosphatase-like_dom"/>
</dbReference>
<evidence type="ECO:0000259" key="3">
    <source>
        <dbReference type="PROSITE" id="PS51746"/>
    </source>
</evidence>
<protein>
    <recommendedName>
        <fullName evidence="1">Protein phosphatase</fullName>
        <ecNumber evidence="1">3.1.3.16</ecNumber>
    </recommendedName>
</protein>
<dbReference type="Pfam" id="PF07228">
    <property type="entry name" value="SpoIIE"/>
    <property type="match status" value="1"/>
</dbReference>
<comment type="similarity">
    <text evidence="1">Belongs to the PP2C family.</text>
</comment>
<accession>A0A1E3QR75</accession>
<feature type="signal peptide" evidence="2">
    <location>
        <begin position="1"/>
        <end position="21"/>
    </location>
</feature>
<dbReference type="RefSeq" id="XP_018985466.1">
    <property type="nucleotide sequence ID" value="XM_019130433.1"/>
</dbReference>
<dbReference type="GO" id="GO:0005739">
    <property type="term" value="C:mitochondrion"/>
    <property type="evidence" value="ECO:0007669"/>
    <property type="project" value="EnsemblFungi"/>
</dbReference>
<comment type="catalytic activity">
    <reaction evidence="1">
        <text>O-phospho-L-seryl-[protein] + H2O = L-seryl-[protein] + phosphate</text>
        <dbReference type="Rhea" id="RHEA:20629"/>
        <dbReference type="Rhea" id="RHEA-COMP:9863"/>
        <dbReference type="Rhea" id="RHEA-COMP:11604"/>
        <dbReference type="ChEBI" id="CHEBI:15377"/>
        <dbReference type="ChEBI" id="CHEBI:29999"/>
        <dbReference type="ChEBI" id="CHEBI:43474"/>
        <dbReference type="ChEBI" id="CHEBI:83421"/>
        <dbReference type="EC" id="3.1.3.16"/>
    </reaction>
</comment>
<dbReference type="OrthoDB" id="60843at2759"/>
<dbReference type="GO" id="GO:0004722">
    <property type="term" value="F:protein serine/threonine phosphatase activity"/>
    <property type="evidence" value="ECO:0007669"/>
    <property type="project" value="UniProtKB-EC"/>
</dbReference>
<keyword evidence="5" id="KW-1185">Reference proteome</keyword>
<dbReference type="EC" id="3.1.3.16" evidence="1"/>
<keyword evidence="1" id="KW-0460">Magnesium</keyword>
<proteinExistence type="inferred from homology"/>
<dbReference type="SUPFAM" id="SSF81606">
    <property type="entry name" value="PP2C-like"/>
    <property type="match status" value="1"/>
</dbReference>
<keyword evidence="1" id="KW-0904">Protein phosphatase</keyword>
<reference evidence="5" key="1">
    <citation type="submission" date="2016-05" db="EMBL/GenBank/DDBJ databases">
        <title>Comparative genomics of biotechnologically important yeasts.</title>
        <authorList>
            <consortium name="DOE Joint Genome Institute"/>
            <person name="Riley R."/>
            <person name="Haridas S."/>
            <person name="Wolfe K.H."/>
            <person name="Lopes M.R."/>
            <person name="Hittinger C.T."/>
            <person name="Goker M."/>
            <person name="Salamov A."/>
            <person name="Wisecaver J."/>
            <person name="Long T.M."/>
            <person name="Aerts A.L."/>
            <person name="Barry K."/>
            <person name="Choi C."/>
            <person name="Clum A."/>
            <person name="Coughlan A.Y."/>
            <person name="Deshpande S."/>
            <person name="Douglass A.P."/>
            <person name="Hanson S.J."/>
            <person name="Klenk H.-P."/>
            <person name="Labutti K."/>
            <person name="Lapidus A."/>
            <person name="Lindquist E."/>
            <person name="Lipzen A."/>
            <person name="Meier-Kolthoff J.P."/>
            <person name="Ohm R.A."/>
            <person name="Otillar R.P."/>
            <person name="Pangilinan J."/>
            <person name="Peng Y."/>
            <person name="Rokas A."/>
            <person name="Rosa C.A."/>
            <person name="Scheuner C."/>
            <person name="Sibirny A.A."/>
            <person name="Slot J.C."/>
            <person name="Stielow J.B."/>
            <person name="Sun H."/>
            <person name="Kurtzman C.P."/>
            <person name="Blackwell M."/>
            <person name="Grigoriev I.V."/>
            <person name="Jeffries T.W."/>
        </authorList>
    </citation>
    <scope>NUCLEOTIDE SEQUENCE [LARGE SCALE GENOMIC DNA]</scope>
    <source>
        <strain evidence="5">NRRL Y-12698</strain>
    </source>
</reference>
<name>A0A1E3QR75_9ASCO</name>
<dbReference type="PROSITE" id="PS51746">
    <property type="entry name" value="PPM_2"/>
    <property type="match status" value="1"/>
</dbReference>
<dbReference type="PANTHER" id="PTHR12320">
    <property type="entry name" value="PROTEIN PHOSPHATASE 2C"/>
    <property type="match status" value="1"/>
</dbReference>
<dbReference type="GeneID" id="30148286"/>
<evidence type="ECO:0000313" key="5">
    <source>
        <dbReference type="Proteomes" id="UP000094336"/>
    </source>
</evidence>
<dbReference type="GO" id="GO:0046872">
    <property type="term" value="F:metal ion binding"/>
    <property type="evidence" value="ECO:0007669"/>
    <property type="project" value="UniProtKB-UniRule"/>
</dbReference>